<keyword evidence="14" id="KW-1185">Reference proteome</keyword>
<dbReference type="Gene3D" id="1.10.10.60">
    <property type="entry name" value="Homeodomain-like"/>
    <property type="match status" value="2"/>
</dbReference>
<reference evidence="14" key="1">
    <citation type="submission" date="2016-11" db="EMBL/GenBank/DDBJ databases">
        <authorList>
            <person name="Varghese N."/>
            <person name="Submissions S."/>
        </authorList>
    </citation>
    <scope>NUCLEOTIDE SEQUENCE [LARGE SCALE GENOMIC DNA]</scope>
    <source>
        <strain evidence="14">DSM 3071</strain>
    </source>
</reference>
<dbReference type="GeneID" id="89508727"/>
<evidence type="ECO:0000256" key="10">
    <source>
        <dbReference type="PROSITE-ProRule" id="PRU00169"/>
    </source>
</evidence>
<dbReference type="GO" id="GO:0003700">
    <property type="term" value="F:DNA-binding transcription factor activity"/>
    <property type="evidence" value="ECO:0007669"/>
    <property type="project" value="InterPro"/>
</dbReference>
<evidence type="ECO:0000256" key="9">
    <source>
        <dbReference type="ARBA" id="ARBA00024867"/>
    </source>
</evidence>
<evidence type="ECO:0000313" key="14">
    <source>
        <dbReference type="Proteomes" id="UP000184278"/>
    </source>
</evidence>
<dbReference type="CDD" id="cd17536">
    <property type="entry name" value="REC_YesN-like"/>
    <property type="match status" value="1"/>
</dbReference>
<evidence type="ECO:0000256" key="2">
    <source>
        <dbReference type="ARBA" id="ARBA00018672"/>
    </source>
</evidence>
<feature type="modified residue" description="4-aspartylphosphate" evidence="10">
    <location>
        <position position="59"/>
    </location>
</feature>
<dbReference type="STRING" id="1121131.SAMN02745229_01986"/>
<keyword evidence="8" id="KW-0804">Transcription</keyword>
<feature type="domain" description="Response regulatory" evidence="12">
    <location>
        <begin position="7"/>
        <end position="124"/>
    </location>
</feature>
<keyword evidence="4 10" id="KW-0597">Phosphoprotein</keyword>
<dbReference type="GO" id="GO:0000160">
    <property type="term" value="P:phosphorelay signal transduction system"/>
    <property type="evidence" value="ECO:0007669"/>
    <property type="project" value="UniProtKB-KW"/>
</dbReference>
<feature type="domain" description="HTH araC/xylS-type" evidence="11">
    <location>
        <begin position="419"/>
        <end position="517"/>
    </location>
</feature>
<keyword evidence="7" id="KW-0238">DNA-binding</keyword>
<comment type="subcellular location">
    <subcellularLocation>
        <location evidence="1">Cytoplasm</location>
    </subcellularLocation>
</comment>
<evidence type="ECO:0000256" key="7">
    <source>
        <dbReference type="ARBA" id="ARBA00023125"/>
    </source>
</evidence>
<proteinExistence type="predicted"/>
<name>A0A1M5Z3V8_BUTFI</name>
<sequence>MRDSKISVMIADDEENIRAGLKCIMDWEDLGFSVLYEAENGEEALDIISMDAPEVVVMDINMPRIQGIEVIKKAREAGYMGKFIILSGYSDFKYAQSAIKYGVTNYLTKPIDEDELQKTLEDIGRSLSLEKARKGQLQTIRTKARDAVIKEMLRSGNPGLSKDELKEMKLLYDKYQVVVYETYHTDRSKPEYKLPELLSAFIDDEDYESCILNERGVILLKGKAVLSKFEKFLEHYDKRLIQEDSPLDSTFITYGRPVERPEDVRISCDEAQKLCDRRFFCDMGIHKMGYENLKEPGTYDITLSKDMLRDYTQKTIGFMQAGSIERVLETLNEMKSLLCACSENSTAIRIYMTDMILQIKAQISRTYPDSGDLFVENSEIIDFLETRFYLYEIFEYIHRIALVIVQKVRNRQGAKSTMQDVQSYVDHNYFRNLTLEEVAPLFGYNSVYFGKVFSKEVGVNFNTYVNKKRIDEAKKLLESGDIKIYDIAQRVGFSDVDYFSRKFRSLEGMSPADYRKKN</sequence>
<keyword evidence="6" id="KW-0805">Transcription regulation</keyword>
<evidence type="ECO:0000256" key="3">
    <source>
        <dbReference type="ARBA" id="ARBA00022490"/>
    </source>
</evidence>
<dbReference type="RefSeq" id="WP_073387396.1">
    <property type="nucleotide sequence ID" value="NZ_FQXK01000015.1"/>
</dbReference>
<dbReference type="Pfam" id="PF12833">
    <property type="entry name" value="HTH_18"/>
    <property type="match status" value="1"/>
</dbReference>
<evidence type="ECO:0000256" key="5">
    <source>
        <dbReference type="ARBA" id="ARBA00023012"/>
    </source>
</evidence>
<dbReference type="SUPFAM" id="SSF52172">
    <property type="entry name" value="CheY-like"/>
    <property type="match status" value="1"/>
</dbReference>
<dbReference type="GO" id="GO:0043565">
    <property type="term" value="F:sequence-specific DNA binding"/>
    <property type="evidence" value="ECO:0007669"/>
    <property type="project" value="InterPro"/>
</dbReference>
<evidence type="ECO:0000256" key="4">
    <source>
        <dbReference type="ARBA" id="ARBA00022553"/>
    </source>
</evidence>
<dbReference type="PANTHER" id="PTHR42713">
    <property type="entry name" value="HISTIDINE KINASE-RELATED"/>
    <property type="match status" value="1"/>
</dbReference>
<dbReference type="InterPro" id="IPR011006">
    <property type="entry name" value="CheY-like_superfamily"/>
</dbReference>
<keyword evidence="3" id="KW-0963">Cytoplasm</keyword>
<dbReference type="InterPro" id="IPR018062">
    <property type="entry name" value="HTH_AraC-typ_CS"/>
</dbReference>
<dbReference type="SUPFAM" id="SSF46689">
    <property type="entry name" value="Homeodomain-like"/>
    <property type="match status" value="2"/>
</dbReference>
<dbReference type="PROSITE" id="PS00041">
    <property type="entry name" value="HTH_ARAC_FAMILY_1"/>
    <property type="match status" value="1"/>
</dbReference>
<dbReference type="AlphaFoldDB" id="A0A1M5Z3V8"/>
<comment type="function">
    <text evidence="9">May play the central regulatory role in sporulation. It may be an element of the effector pathway responsible for the activation of sporulation genes in response to nutritional stress. Spo0A may act in concert with spo0H (a sigma factor) to control the expression of some genes that are critical to the sporulation process.</text>
</comment>
<evidence type="ECO:0000259" key="11">
    <source>
        <dbReference type="PROSITE" id="PS01124"/>
    </source>
</evidence>
<dbReference type="Gene3D" id="3.40.50.2300">
    <property type="match status" value="1"/>
</dbReference>
<dbReference type="OrthoDB" id="9794370at2"/>
<dbReference type="GO" id="GO:0005737">
    <property type="term" value="C:cytoplasm"/>
    <property type="evidence" value="ECO:0007669"/>
    <property type="project" value="UniProtKB-SubCell"/>
</dbReference>
<dbReference type="EMBL" id="FQXK01000015">
    <property type="protein sequence ID" value="SHI18910.1"/>
    <property type="molecule type" value="Genomic_DNA"/>
</dbReference>
<dbReference type="InterPro" id="IPR018060">
    <property type="entry name" value="HTH_AraC"/>
</dbReference>
<dbReference type="PRINTS" id="PR00032">
    <property type="entry name" value="HTHARAC"/>
</dbReference>
<evidence type="ECO:0000256" key="6">
    <source>
        <dbReference type="ARBA" id="ARBA00023015"/>
    </source>
</evidence>
<dbReference type="Proteomes" id="UP000184278">
    <property type="component" value="Unassembled WGS sequence"/>
</dbReference>
<dbReference type="Pfam" id="PF00072">
    <property type="entry name" value="Response_reg"/>
    <property type="match status" value="1"/>
</dbReference>
<dbReference type="InterPro" id="IPR001789">
    <property type="entry name" value="Sig_transdc_resp-reg_receiver"/>
</dbReference>
<dbReference type="InterPro" id="IPR009057">
    <property type="entry name" value="Homeodomain-like_sf"/>
</dbReference>
<protein>
    <recommendedName>
        <fullName evidence="2">Stage 0 sporulation protein A homolog</fullName>
    </recommendedName>
</protein>
<evidence type="ECO:0000313" key="13">
    <source>
        <dbReference type="EMBL" id="SHI18910.1"/>
    </source>
</evidence>
<dbReference type="SMART" id="SM00342">
    <property type="entry name" value="HTH_ARAC"/>
    <property type="match status" value="1"/>
</dbReference>
<organism evidence="13 14">
    <name type="scientific">Butyrivibrio fibrisolvens DSM 3071</name>
    <dbReference type="NCBI Taxonomy" id="1121131"/>
    <lineage>
        <taxon>Bacteria</taxon>
        <taxon>Bacillati</taxon>
        <taxon>Bacillota</taxon>
        <taxon>Clostridia</taxon>
        <taxon>Lachnospirales</taxon>
        <taxon>Lachnospiraceae</taxon>
        <taxon>Butyrivibrio</taxon>
    </lineage>
</organism>
<dbReference type="InterPro" id="IPR051552">
    <property type="entry name" value="HptR"/>
</dbReference>
<dbReference type="PROSITE" id="PS50110">
    <property type="entry name" value="RESPONSE_REGULATORY"/>
    <property type="match status" value="1"/>
</dbReference>
<accession>A0A1M5Z3V8</accession>
<evidence type="ECO:0000259" key="12">
    <source>
        <dbReference type="PROSITE" id="PS50110"/>
    </source>
</evidence>
<keyword evidence="5" id="KW-0902">Two-component regulatory system</keyword>
<gene>
    <name evidence="13" type="ORF">SAMN02745229_01986</name>
</gene>
<evidence type="ECO:0000256" key="8">
    <source>
        <dbReference type="ARBA" id="ARBA00023163"/>
    </source>
</evidence>
<dbReference type="SMART" id="SM00448">
    <property type="entry name" value="REC"/>
    <property type="match status" value="1"/>
</dbReference>
<dbReference type="InterPro" id="IPR020449">
    <property type="entry name" value="Tscrpt_reg_AraC-type_HTH"/>
</dbReference>
<evidence type="ECO:0000256" key="1">
    <source>
        <dbReference type="ARBA" id="ARBA00004496"/>
    </source>
</evidence>
<dbReference type="PANTHER" id="PTHR42713:SF3">
    <property type="entry name" value="TRANSCRIPTIONAL REGULATORY PROTEIN HPTR"/>
    <property type="match status" value="1"/>
</dbReference>
<dbReference type="PROSITE" id="PS01124">
    <property type="entry name" value="HTH_ARAC_FAMILY_2"/>
    <property type="match status" value="1"/>
</dbReference>